<dbReference type="PANTHER" id="PTHR10605:SF56">
    <property type="entry name" value="BIFUNCTIONAL HEPARAN SULFATE N-DEACETYLASE_N-SULFOTRANSFERASE"/>
    <property type="match status" value="1"/>
</dbReference>
<dbReference type="EMBL" id="QTTT01000001">
    <property type="protein sequence ID" value="REE96159.1"/>
    <property type="molecule type" value="Genomic_DNA"/>
</dbReference>
<sequence>MSTAELVARVKNRSPRWAKDAANGLTRAYAVRTADRRHLPDFLIIGAKRAGTTSLWNYLLQSPLVMPMYPASRGIKSPGYFYVNHHRGDDWYRSHFATEQELDRLEAALGHRPVTGEACPYYMYYEPTVERVRALLPDVKIIVSLRDPVRRAYSHYWERVGAGTEHLGFEEALAAEPERLRGEREKMAADPGYYSRAHDFFTYRDRGIYAPQLEPWLEAFPRERFLIVAAEDMYRDEQAAMDRVTAFLGLPPHPLRVARRHNHLPAPPMNADTRDELVEFYRPHNRRLHTLLGTDFGWPA</sequence>
<protein>
    <submittedName>
        <fullName evidence="4">Sulfotransferase family protein</fullName>
    </submittedName>
</protein>
<dbReference type="InterPro" id="IPR027417">
    <property type="entry name" value="P-loop_NTPase"/>
</dbReference>
<evidence type="ECO:0000259" key="3">
    <source>
        <dbReference type="Pfam" id="PF00685"/>
    </source>
</evidence>
<reference evidence="4 5" key="1">
    <citation type="submission" date="2018-08" db="EMBL/GenBank/DDBJ databases">
        <title>Sequencing the genomes of 1000 actinobacteria strains.</title>
        <authorList>
            <person name="Klenk H.-P."/>
        </authorList>
    </citation>
    <scope>NUCLEOTIDE SEQUENCE [LARGE SCALE GENOMIC DNA]</scope>
    <source>
        <strain evidence="4 5">DSM 43927</strain>
    </source>
</reference>
<gene>
    <name evidence="4" type="ORF">DFJ69_1584</name>
</gene>
<evidence type="ECO:0000256" key="2">
    <source>
        <dbReference type="ARBA" id="ARBA00023180"/>
    </source>
</evidence>
<organism evidence="4 5">
    <name type="scientific">Thermomonospora umbrina</name>
    <dbReference type="NCBI Taxonomy" id="111806"/>
    <lineage>
        <taxon>Bacteria</taxon>
        <taxon>Bacillati</taxon>
        <taxon>Actinomycetota</taxon>
        <taxon>Actinomycetes</taxon>
        <taxon>Streptosporangiales</taxon>
        <taxon>Thermomonosporaceae</taxon>
        <taxon>Thermomonospora</taxon>
    </lineage>
</organism>
<keyword evidence="2" id="KW-0325">Glycoprotein</keyword>
<name>A0A3D9SJU5_9ACTN</name>
<dbReference type="SUPFAM" id="SSF52540">
    <property type="entry name" value="P-loop containing nucleoside triphosphate hydrolases"/>
    <property type="match status" value="1"/>
</dbReference>
<dbReference type="RefSeq" id="WP_116026477.1">
    <property type="nucleotide sequence ID" value="NZ_QTTT01000001.1"/>
</dbReference>
<dbReference type="PANTHER" id="PTHR10605">
    <property type="entry name" value="HEPARAN SULFATE SULFOTRANSFERASE"/>
    <property type="match status" value="1"/>
</dbReference>
<evidence type="ECO:0000256" key="1">
    <source>
        <dbReference type="ARBA" id="ARBA00022679"/>
    </source>
</evidence>
<feature type="domain" description="Sulfotransferase" evidence="3">
    <location>
        <begin position="40"/>
        <end position="263"/>
    </location>
</feature>
<dbReference type="Proteomes" id="UP000256661">
    <property type="component" value="Unassembled WGS sequence"/>
</dbReference>
<dbReference type="OrthoDB" id="4508169at2"/>
<accession>A0A3D9SJU5</accession>
<dbReference type="InterPro" id="IPR000863">
    <property type="entry name" value="Sulfotransferase_dom"/>
</dbReference>
<keyword evidence="5" id="KW-1185">Reference proteome</keyword>
<dbReference type="GO" id="GO:0008146">
    <property type="term" value="F:sulfotransferase activity"/>
    <property type="evidence" value="ECO:0007669"/>
    <property type="project" value="InterPro"/>
</dbReference>
<evidence type="ECO:0000313" key="4">
    <source>
        <dbReference type="EMBL" id="REE96159.1"/>
    </source>
</evidence>
<proteinExistence type="predicted"/>
<dbReference type="InterPro" id="IPR037359">
    <property type="entry name" value="NST/OST"/>
</dbReference>
<dbReference type="Gene3D" id="3.40.50.300">
    <property type="entry name" value="P-loop containing nucleotide triphosphate hydrolases"/>
    <property type="match status" value="1"/>
</dbReference>
<dbReference type="Pfam" id="PF00685">
    <property type="entry name" value="Sulfotransfer_1"/>
    <property type="match status" value="1"/>
</dbReference>
<dbReference type="AlphaFoldDB" id="A0A3D9SJU5"/>
<evidence type="ECO:0000313" key="5">
    <source>
        <dbReference type="Proteomes" id="UP000256661"/>
    </source>
</evidence>
<comment type="caution">
    <text evidence="4">The sequence shown here is derived from an EMBL/GenBank/DDBJ whole genome shotgun (WGS) entry which is preliminary data.</text>
</comment>
<keyword evidence="1 4" id="KW-0808">Transferase</keyword>